<organism evidence="1 2">
    <name type="scientific">Tigheibacillus halophilus</name>
    <dbReference type="NCBI Taxonomy" id="361280"/>
    <lineage>
        <taxon>Bacteria</taxon>
        <taxon>Bacillati</taxon>
        <taxon>Bacillota</taxon>
        <taxon>Bacilli</taxon>
        <taxon>Bacillales</taxon>
        <taxon>Bacillaceae</taxon>
        <taxon>Tigheibacillus</taxon>
    </lineage>
</organism>
<keyword evidence="2" id="KW-1185">Reference proteome</keyword>
<evidence type="ECO:0000313" key="2">
    <source>
        <dbReference type="Proteomes" id="UP001281447"/>
    </source>
</evidence>
<dbReference type="EMBL" id="JAWDIP010000003">
    <property type="protein sequence ID" value="MDY0394914.1"/>
    <property type="molecule type" value="Genomic_DNA"/>
</dbReference>
<sequence>MNFEEKVDYAKNYSLYIMREGIDLYSNITIVNLRSLLLDIQNRLENATQEDHHFGIKYQIIESRNYLKDNYFFKNTFQKGNK</sequence>
<proteinExistence type="predicted"/>
<evidence type="ECO:0000313" key="1">
    <source>
        <dbReference type="EMBL" id="MDY0394914.1"/>
    </source>
</evidence>
<protein>
    <submittedName>
        <fullName evidence="1">Uncharacterized protein</fullName>
    </submittedName>
</protein>
<name>A0ABU5C8M9_9BACI</name>
<accession>A0ABU5C8M9</accession>
<comment type="caution">
    <text evidence="1">The sequence shown here is derived from an EMBL/GenBank/DDBJ whole genome shotgun (WGS) entry which is preliminary data.</text>
</comment>
<reference evidence="1 2" key="1">
    <citation type="submission" date="2023-10" db="EMBL/GenBank/DDBJ databases">
        <title>Virgibacillus halophilus 5B73C genome.</title>
        <authorList>
            <person name="Miliotis G."/>
            <person name="Sengupta P."/>
            <person name="Hameed A."/>
            <person name="Chuvochina M."/>
            <person name="Mcdonagh F."/>
            <person name="Simpson A.C."/>
            <person name="Singh N.K."/>
            <person name="Rekha P.D."/>
            <person name="Raman K."/>
            <person name="Hugenholtz P."/>
            <person name="Venkateswaran K."/>
        </authorList>
    </citation>
    <scope>NUCLEOTIDE SEQUENCE [LARGE SCALE GENOMIC DNA]</scope>
    <source>
        <strain evidence="1 2">5B73C</strain>
    </source>
</reference>
<gene>
    <name evidence="1" type="ORF">RWE15_11330</name>
</gene>
<dbReference type="Proteomes" id="UP001281447">
    <property type="component" value="Unassembled WGS sequence"/>
</dbReference>